<feature type="region of interest" description="Disordered" evidence="2">
    <location>
        <begin position="716"/>
        <end position="741"/>
    </location>
</feature>
<dbReference type="RefSeq" id="XP_003681147.1">
    <property type="nucleotide sequence ID" value="XM_003681099.1"/>
</dbReference>
<dbReference type="eggNOG" id="KOG1989">
    <property type="taxonomic scope" value="Eukaryota"/>
</dbReference>
<feature type="region of interest" description="Disordered" evidence="2">
    <location>
        <begin position="503"/>
        <end position="568"/>
    </location>
</feature>
<protein>
    <recommendedName>
        <fullName evidence="3">Protein kinase domain-containing protein</fullName>
    </recommendedName>
</protein>
<evidence type="ECO:0000256" key="2">
    <source>
        <dbReference type="SAM" id="MobiDB-lite"/>
    </source>
</evidence>
<dbReference type="SMART" id="SM00220">
    <property type="entry name" value="S_TKc"/>
    <property type="match status" value="1"/>
</dbReference>
<evidence type="ECO:0000256" key="1">
    <source>
        <dbReference type="ARBA" id="ARBA00022741"/>
    </source>
</evidence>
<organism evidence="4 5">
    <name type="scientific">Torulaspora delbrueckii</name>
    <name type="common">Yeast</name>
    <name type="synonym">Candida colliculosa</name>
    <dbReference type="NCBI Taxonomy" id="4950"/>
    <lineage>
        <taxon>Eukaryota</taxon>
        <taxon>Fungi</taxon>
        <taxon>Dikarya</taxon>
        <taxon>Ascomycota</taxon>
        <taxon>Saccharomycotina</taxon>
        <taxon>Saccharomycetes</taxon>
        <taxon>Saccharomycetales</taxon>
        <taxon>Saccharomycetaceae</taxon>
        <taxon>Torulaspora</taxon>
    </lineage>
</organism>
<evidence type="ECO:0000313" key="5">
    <source>
        <dbReference type="Proteomes" id="UP000005627"/>
    </source>
</evidence>
<dbReference type="InterPro" id="IPR000719">
    <property type="entry name" value="Prot_kinase_dom"/>
</dbReference>
<dbReference type="GeneID" id="11502370"/>
<dbReference type="OrthoDB" id="2018507at2759"/>
<feature type="compositionally biased region" description="Low complexity" evidence="2">
    <location>
        <begin position="517"/>
        <end position="530"/>
    </location>
</feature>
<dbReference type="GO" id="GO:0005524">
    <property type="term" value="F:ATP binding"/>
    <property type="evidence" value="ECO:0007669"/>
    <property type="project" value="InterPro"/>
</dbReference>
<dbReference type="PANTHER" id="PTHR22967">
    <property type="entry name" value="SERINE/THREONINE PROTEIN KINASE"/>
    <property type="match status" value="1"/>
</dbReference>
<dbReference type="STRING" id="1076872.G8ZTJ2"/>
<dbReference type="GO" id="GO:0005737">
    <property type="term" value="C:cytoplasm"/>
    <property type="evidence" value="ECO:0007669"/>
    <property type="project" value="TreeGrafter"/>
</dbReference>
<dbReference type="FunCoup" id="G8ZTJ2">
    <property type="interactions" value="364"/>
</dbReference>
<dbReference type="GO" id="GO:0007015">
    <property type="term" value="P:actin filament organization"/>
    <property type="evidence" value="ECO:0007669"/>
    <property type="project" value="TreeGrafter"/>
</dbReference>
<dbReference type="InterPro" id="IPR008271">
    <property type="entry name" value="Ser/Thr_kinase_AS"/>
</dbReference>
<feature type="compositionally biased region" description="Basic residues" evidence="2">
    <location>
        <begin position="922"/>
        <end position="932"/>
    </location>
</feature>
<dbReference type="HOGENOM" id="CLU_005611_0_0_1"/>
<dbReference type="PANTHER" id="PTHR22967:SF65">
    <property type="entry name" value="SERINE_THREONINE-PROTEIN KINASE AKL1"/>
    <property type="match status" value="1"/>
</dbReference>
<name>G8ZTJ2_TORDE</name>
<keyword evidence="5" id="KW-1185">Reference proteome</keyword>
<proteinExistence type="predicted"/>
<dbReference type="Gene3D" id="1.10.510.10">
    <property type="entry name" value="Transferase(Phosphotransferase) domain 1"/>
    <property type="match status" value="1"/>
</dbReference>
<feature type="compositionally biased region" description="Basic and acidic residues" evidence="2">
    <location>
        <begin position="1012"/>
        <end position="1023"/>
    </location>
</feature>
<keyword evidence="1" id="KW-0547">Nucleotide-binding</keyword>
<feature type="region of interest" description="Disordered" evidence="2">
    <location>
        <begin position="811"/>
        <end position="1049"/>
    </location>
</feature>
<evidence type="ECO:0000259" key="3">
    <source>
        <dbReference type="PROSITE" id="PS50011"/>
    </source>
</evidence>
<dbReference type="Proteomes" id="UP000005627">
    <property type="component" value="Chromosome 4"/>
</dbReference>
<dbReference type="InParanoid" id="G8ZTJ2"/>
<dbReference type="AlphaFoldDB" id="G8ZTJ2"/>
<dbReference type="FunFam" id="1.10.510.10:FF:001038">
    <property type="entry name" value="Serine/threonine-protein kinase AKL1"/>
    <property type="match status" value="1"/>
</dbReference>
<feature type="region of interest" description="Disordered" evidence="2">
    <location>
        <begin position="768"/>
        <end position="798"/>
    </location>
</feature>
<evidence type="ECO:0000313" key="4">
    <source>
        <dbReference type="EMBL" id="CCE91936.1"/>
    </source>
</evidence>
<feature type="compositionally biased region" description="Basic and acidic residues" evidence="2">
    <location>
        <begin position="848"/>
        <end position="898"/>
    </location>
</feature>
<feature type="compositionally biased region" description="Basic and acidic residues" evidence="2">
    <location>
        <begin position="396"/>
        <end position="411"/>
    </location>
</feature>
<dbReference type="PROSITE" id="PS00108">
    <property type="entry name" value="PROTEIN_KINASE_ST"/>
    <property type="match status" value="1"/>
</dbReference>
<feature type="compositionally biased region" description="Polar residues" evidence="2">
    <location>
        <begin position="716"/>
        <end position="732"/>
    </location>
</feature>
<feature type="compositionally biased region" description="Polar residues" evidence="2">
    <location>
        <begin position="427"/>
        <end position="443"/>
    </location>
</feature>
<dbReference type="EMBL" id="HE616745">
    <property type="protein sequence ID" value="CCE91936.1"/>
    <property type="molecule type" value="Genomic_DNA"/>
</dbReference>
<dbReference type="PROSITE" id="PS50011">
    <property type="entry name" value="PROTEIN_KINASE_DOM"/>
    <property type="match status" value="1"/>
</dbReference>
<dbReference type="KEGG" id="tdl:TDEL_0D03520"/>
<feature type="compositionally biased region" description="Low complexity" evidence="2">
    <location>
        <begin position="984"/>
        <end position="1001"/>
    </location>
</feature>
<dbReference type="Pfam" id="PF00069">
    <property type="entry name" value="Pkinase"/>
    <property type="match status" value="1"/>
</dbReference>
<feature type="domain" description="Protein kinase" evidence="3">
    <location>
        <begin position="35"/>
        <end position="319"/>
    </location>
</feature>
<dbReference type="CDD" id="cd14037">
    <property type="entry name" value="STKc_NAK_like"/>
    <property type="match status" value="1"/>
</dbReference>
<dbReference type="GO" id="GO:0000147">
    <property type="term" value="P:actin cortical patch assembly"/>
    <property type="evidence" value="ECO:0007669"/>
    <property type="project" value="TreeGrafter"/>
</dbReference>
<gene>
    <name evidence="4" type="primary">TDEL0D03520</name>
    <name evidence="4" type="ORF">TDEL_0D03520</name>
</gene>
<dbReference type="SUPFAM" id="SSF56112">
    <property type="entry name" value="Protein kinase-like (PK-like)"/>
    <property type="match status" value="1"/>
</dbReference>
<sequence>MSTTNLSSRTSNSVGNPTMERFLPGAVVAVGTHRVEVVNYLAEGGFAQIYVVKFLEYLNEFENKSKVPMKVGDVACLKRVLVQDENGLSEMRNEVEVMKQLMGAQNIVQYYDSNACRRHNGNAGFEVLLLMELCPNKSLLDYMNQRLATKLTEKEILKIMYDVSLAVSQMHYLKNPLIHRDIKIENVLVDAQNSFKLCDFGSTSQCFPVVTTHQEIAILTQNIYVHTTPQYRCPEMIDLYRCLPINEKSDIWALGIFLYKLLFFITPFEMTGQFAILHSKYEFPPNHYSSQLINLIIIMLAENPFVRPNIYQVLNHICTMIGVEVPIEDKYGCGAYNFDKYAEFQTKLQNAQYQMYMLQQKKLENRGILDPSDESLLNNLMITAFEVSGKIPMEANSRESTKSPEVQDLKLAKGASEATEDKPDQHPASSSDEMLVKRTSSSKTQEKSHVDVAESAYEIGSEKHDGTSEVINQVPSETDALSNKGEPEKQSSIIETAVPPADDLHMAAPNLEQRQKSSSSISSESKSYMSGPQGLSSEELTEHAIKAEIAPGTKQHKSNNPFPRMATDYPDAAHQENIFMDDSPRNALNNQQRLHFPPKDLQYKAERERIQLQQGPQFVSPPSQRQQIQQQYPYRNDLPQGIQQQQQYPTPFNQEIPNYVGPNMRYAYQGIPPNANVPYYPAQQVKQQQQPQPQPQKVMYPTPQQSVAVPLQVQAQAGSRIPQQASHPVSNRTQEDIPPPMPPRHEQLLKEGEKQKREEELLIAFSPPKQHGDQNVGDRPNPEILTSPSRRGNLDLSYNEMDFSQEDLMKDRQDPLDTGGMDSSIASSESIEMNLEDTKRGNRSLRINRSEFPRGYDSPIPRRHEAGNEKNSTDEREAESVKETSGRRSLDLKFHEVRFSSPDLNNQNVPVHSGHLKESSANKHKPTHSHKQRNTESTDAVSHVARRNHSTGSSSSASRKHSSNNINVVKTGSHARNDLERTKTSNGSSNTSVNNSSTNLSGMRRSFAKARQSLDLERVRREALNNSDSAISGKRRSLFSVFRGNSDKK</sequence>
<dbReference type="GO" id="GO:0004674">
    <property type="term" value="F:protein serine/threonine kinase activity"/>
    <property type="evidence" value="ECO:0007669"/>
    <property type="project" value="EnsemblFungi"/>
</dbReference>
<dbReference type="InterPro" id="IPR011009">
    <property type="entry name" value="Kinase-like_dom_sf"/>
</dbReference>
<accession>G8ZTJ2</accession>
<reference evidence="4 5" key="1">
    <citation type="journal article" date="2011" name="Proc. Natl. Acad. Sci. U.S.A.">
        <title>Evolutionary erosion of yeast sex chromosomes by mating-type switching accidents.</title>
        <authorList>
            <person name="Gordon J.L."/>
            <person name="Armisen D."/>
            <person name="Proux-Wera E."/>
            <person name="Oheigeartaigh S.S."/>
            <person name="Byrne K.P."/>
            <person name="Wolfe K.H."/>
        </authorList>
    </citation>
    <scope>NUCLEOTIDE SEQUENCE [LARGE SCALE GENOMIC DNA]</scope>
    <source>
        <strain evidence="5">ATCC 10662 / CBS 1146 / NBRC 0425 / NCYC 2629 / NRRL Y-866</strain>
    </source>
</reference>
<feature type="region of interest" description="Disordered" evidence="2">
    <location>
        <begin position="393"/>
        <end position="451"/>
    </location>
</feature>
<dbReference type="GO" id="GO:1900186">
    <property type="term" value="P:negative regulation of clathrin-dependent endocytosis"/>
    <property type="evidence" value="ECO:0007669"/>
    <property type="project" value="EnsemblFungi"/>
</dbReference>